<dbReference type="Gene3D" id="3.40.50.2300">
    <property type="match status" value="2"/>
</dbReference>
<dbReference type="SUPFAM" id="SSF53822">
    <property type="entry name" value="Periplasmic binding protein-like I"/>
    <property type="match status" value="1"/>
</dbReference>
<feature type="non-terminal residue" evidence="6">
    <location>
        <position position="1"/>
    </location>
</feature>
<organism evidence="6 7">
    <name type="scientific">Edolisoma coerulescens</name>
    <dbReference type="NCBI Taxonomy" id="2585810"/>
    <lineage>
        <taxon>Eukaryota</taxon>
        <taxon>Metazoa</taxon>
        <taxon>Chordata</taxon>
        <taxon>Craniata</taxon>
        <taxon>Vertebrata</taxon>
        <taxon>Euteleostomi</taxon>
        <taxon>Archelosauria</taxon>
        <taxon>Archosauria</taxon>
        <taxon>Dinosauria</taxon>
        <taxon>Saurischia</taxon>
        <taxon>Theropoda</taxon>
        <taxon>Coelurosauria</taxon>
        <taxon>Aves</taxon>
        <taxon>Neognathae</taxon>
        <taxon>Neoaves</taxon>
        <taxon>Telluraves</taxon>
        <taxon>Australaves</taxon>
        <taxon>Passeriformes</taxon>
        <taxon>Corvoidea</taxon>
        <taxon>Campephagidae</taxon>
        <taxon>Edolisoma</taxon>
    </lineage>
</organism>
<evidence type="ECO:0000313" key="7">
    <source>
        <dbReference type="Proteomes" id="UP000526889"/>
    </source>
</evidence>
<dbReference type="Pfam" id="PF01094">
    <property type="entry name" value="ANF_receptor"/>
    <property type="match status" value="1"/>
</dbReference>
<feature type="domain" description="Receptor ligand binding region" evidence="5">
    <location>
        <begin position="19"/>
        <end position="271"/>
    </location>
</feature>
<protein>
    <submittedName>
        <fullName evidence="6">GUC2F cyclase</fullName>
    </submittedName>
</protein>
<keyword evidence="4" id="KW-0472">Membrane</keyword>
<evidence type="ECO:0000259" key="5">
    <source>
        <dbReference type="Pfam" id="PF01094"/>
    </source>
</evidence>
<gene>
    <name evidence="6" type="primary">Gucy2f_0</name>
    <name evidence="6" type="ORF">EDOCOE_R03008</name>
</gene>
<dbReference type="InterPro" id="IPR028082">
    <property type="entry name" value="Peripla_BP_I"/>
</dbReference>
<dbReference type="FunFam" id="3.40.50.2300:FF:000114">
    <property type="entry name" value="Guanylate cyclase"/>
    <property type="match status" value="1"/>
</dbReference>
<evidence type="ECO:0000256" key="3">
    <source>
        <dbReference type="ARBA" id="ARBA00022989"/>
    </source>
</evidence>
<comment type="subcellular location">
    <subcellularLocation>
        <location evidence="1">Membrane</location>
    </subcellularLocation>
</comment>
<dbReference type="EMBL" id="VWZW01000845">
    <property type="protein sequence ID" value="NXH80821.1"/>
    <property type="molecule type" value="Genomic_DNA"/>
</dbReference>
<evidence type="ECO:0000256" key="2">
    <source>
        <dbReference type="ARBA" id="ARBA00022692"/>
    </source>
</evidence>
<dbReference type="GO" id="GO:0016020">
    <property type="term" value="C:membrane"/>
    <property type="evidence" value="ECO:0007669"/>
    <property type="project" value="UniProtKB-SubCell"/>
</dbReference>
<keyword evidence="3" id="KW-1133">Transmembrane helix</keyword>
<keyword evidence="2" id="KW-0812">Transmembrane</keyword>
<dbReference type="Proteomes" id="UP000526889">
    <property type="component" value="Unassembled WGS sequence"/>
</dbReference>
<evidence type="ECO:0000256" key="4">
    <source>
        <dbReference type="ARBA" id="ARBA00023136"/>
    </source>
</evidence>
<feature type="non-terminal residue" evidence="6">
    <location>
        <position position="285"/>
    </location>
</feature>
<proteinExistence type="predicted"/>
<dbReference type="AlphaFoldDB" id="A0A7K9N1A7"/>
<comment type="caution">
    <text evidence="6">The sequence shown here is derived from an EMBL/GenBank/DDBJ whole genome shotgun (WGS) entry which is preliminary data.</text>
</comment>
<name>A0A7K9N1A7_9CORV</name>
<evidence type="ECO:0000313" key="6">
    <source>
        <dbReference type="EMBL" id="NXH80821.1"/>
    </source>
</evidence>
<dbReference type="InterPro" id="IPR001828">
    <property type="entry name" value="ANF_lig-bd_rcpt"/>
</dbReference>
<sequence length="285" mass="30520">VGVLGPWGCDPLLARALPEVASSLAVARLNRDPGLTTGYWWDAVVLPEPCVTPQAVAGLVNADRYASAIVGPLNAAACGAAGLLAAAWNKPLVSWACEGAGAVTLVNPLPSPASVLHTMLQYFHWAHVAVVAAPQDLWVEAGAELAQELRARGLPVTVVTVAGEHEDEAERALRRVQMADGVRVVVMCMHSVLLGGQEQKVLLEKAEDLGMTDGTFVFIPYDALTFPLPYRHVPYPVLANNTKLRLAYDAVLTITIDSPNTSFHEALEDARRAYEVPKHVNPTEV</sequence>
<keyword evidence="7" id="KW-1185">Reference proteome</keyword>
<accession>A0A7K9N1A7</accession>
<evidence type="ECO:0000256" key="1">
    <source>
        <dbReference type="ARBA" id="ARBA00004370"/>
    </source>
</evidence>
<reference evidence="6 7" key="1">
    <citation type="submission" date="2019-09" db="EMBL/GenBank/DDBJ databases">
        <title>Bird 10,000 Genomes (B10K) Project - Family phase.</title>
        <authorList>
            <person name="Zhang G."/>
        </authorList>
    </citation>
    <scope>NUCLEOTIDE SEQUENCE [LARGE SCALE GENOMIC DNA]</scope>
    <source>
        <strain evidence="6">B10K-DU-001-25</strain>
        <tissue evidence="6">Muscle</tissue>
    </source>
</reference>